<dbReference type="RefSeq" id="WP_132615655.1">
    <property type="nucleotide sequence ID" value="NZ_SMKQ01000078.1"/>
</dbReference>
<feature type="domain" description="DUF8094" evidence="3">
    <location>
        <begin position="48"/>
        <end position="337"/>
    </location>
</feature>
<evidence type="ECO:0000259" key="3">
    <source>
        <dbReference type="Pfam" id="PF26366"/>
    </source>
</evidence>
<organism evidence="4 5">
    <name type="scientific">Nonomuraea terrae</name>
    <dbReference type="NCBI Taxonomy" id="2530383"/>
    <lineage>
        <taxon>Bacteria</taxon>
        <taxon>Bacillati</taxon>
        <taxon>Actinomycetota</taxon>
        <taxon>Actinomycetes</taxon>
        <taxon>Streptosporangiales</taxon>
        <taxon>Streptosporangiaceae</taxon>
        <taxon>Nonomuraea</taxon>
    </lineage>
</organism>
<dbReference type="InterPro" id="IPR058407">
    <property type="entry name" value="DUF8094"/>
</dbReference>
<protein>
    <recommendedName>
        <fullName evidence="3">DUF8094 domain-containing protein</fullName>
    </recommendedName>
</protein>
<dbReference type="AlphaFoldDB" id="A0A4R4YKJ7"/>
<feature type="signal peptide" evidence="2">
    <location>
        <begin position="1"/>
        <end position="27"/>
    </location>
</feature>
<proteinExistence type="predicted"/>
<keyword evidence="5" id="KW-1185">Reference proteome</keyword>
<evidence type="ECO:0000256" key="1">
    <source>
        <dbReference type="SAM" id="MobiDB-lite"/>
    </source>
</evidence>
<feature type="chain" id="PRO_5020871842" description="DUF8094 domain-containing protein" evidence="2">
    <location>
        <begin position="28"/>
        <end position="338"/>
    </location>
</feature>
<dbReference type="Proteomes" id="UP000295302">
    <property type="component" value="Unassembled WGS sequence"/>
</dbReference>
<evidence type="ECO:0000256" key="2">
    <source>
        <dbReference type="SAM" id="SignalP"/>
    </source>
</evidence>
<keyword evidence="2" id="KW-0732">Signal</keyword>
<feature type="compositionally biased region" description="Low complexity" evidence="1">
    <location>
        <begin position="25"/>
        <end position="40"/>
    </location>
</feature>
<gene>
    <name evidence="4" type="ORF">E1286_23805</name>
</gene>
<evidence type="ECO:0000313" key="5">
    <source>
        <dbReference type="Proteomes" id="UP000295302"/>
    </source>
</evidence>
<feature type="region of interest" description="Disordered" evidence="1">
    <location>
        <begin position="25"/>
        <end position="51"/>
    </location>
</feature>
<dbReference type="PROSITE" id="PS51257">
    <property type="entry name" value="PROKAR_LIPOPROTEIN"/>
    <property type="match status" value="1"/>
</dbReference>
<sequence length="338" mass="35668">MRAYGRREMLAIAAGLLAAATACTSDARSTPTRPATTAPATPSPSPAEPAVTRDEAAEVFTEITVTDDALRVASDLQGRLALATDITAGGQTQLTVGAYLSTDYAPPRYKWGAPTLYVPRFDPGERSPWFSALATRNGQPTLLTFARSDRWRLSSAAQLLPGEELPEIRLDADGYAGAVPSDDKSVTISPQFMGPVHASVAETGTAGSTAGLLAPGPYTTDVAEQIATYRETAKADGFSYDSIFSADNYPVYGLRTEDGGALIQYSLSRTTSTKNVTNKSYIIPVPEEAAWAISSPSVPRTLRLTEIHQYATTVPPLSAPAPAEVIAHDGALTRATGD</sequence>
<reference evidence="4 5" key="1">
    <citation type="submission" date="2019-03" db="EMBL/GenBank/DDBJ databases">
        <title>Draft genome sequences of novel Actinobacteria.</title>
        <authorList>
            <person name="Sahin N."/>
            <person name="Ay H."/>
            <person name="Saygin H."/>
        </authorList>
    </citation>
    <scope>NUCLEOTIDE SEQUENCE [LARGE SCALE GENOMIC DNA]</scope>
    <source>
        <strain evidence="4 5">CH32</strain>
    </source>
</reference>
<dbReference type="OrthoDB" id="3295569at2"/>
<comment type="caution">
    <text evidence="4">The sequence shown here is derived from an EMBL/GenBank/DDBJ whole genome shotgun (WGS) entry which is preliminary data.</text>
</comment>
<accession>A0A4R4YKJ7</accession>
<name>A0A4R4YKJ7_9ACTN</name>
<dbReference type="Pfam" id="PF26366">
    <property type="entry name" value="DUF8094"/>
    <property type="match status" value="1"/>
</dbReference>
<dbReference type="EMBL" id="SMKQ01000078">
    <property type="protein sequence ID" value="TDD45461.1"/>
    <property type="molecule type" value="Genomic_DNA"/>
</dbReference>
<evidence type="ECO:0000313" key="4">
    <source>
        <dbReference type="EMBL" id="TDD45461.1"/>
    </source>
</evidence>